<gene>
    <name evidence="2" type="ORF">H4696_004314</name>
</gene>
<name>A0ABR9I236_9PSEU</name>
<accession>A0ABR9I236</accession>
<proteinExistence type="predicted"/>
<dbReference type="EMBL" id="JADBEG010000001">
    <property type="protein sequence ID" value="MBE1497214.1"/>
    <property type="molecule type" value="Genomic_DNA"/>
</dbReference>
<comment type="caution">
    <text evidence="2">The sequence shown here is derived from an EMBL/GenBank/DDBJ whole genome shotgun (WGS) entry which is preliminary data.</text>
</comment>
<protein>
    <submittedName>
        <fullName evidence="2">Uncharacterized protein</fullName>
    </submittedName>
</protein>
<evidence type="ECO:0000256" key="1">
    <source>
        <dbReference type="SAM" id="MobiDB-lite"/>
    </source>
</evidence>
<keyword evidence="3" id="KW-1185">Reference proteome</keyword>
<evidence type="ECO:0000313" key="3">
    <source>
        <dbReference type="Proteomes" id="UP000631670"/>
    </source>
</evidence>
<evidence type="ECO:0000313" key="2">
    <source>
        <dbReference type="EMBL" id="MBE1497214.1"/>
    </source>
</evidence>
<sequence length="195" mass="20562">MFAVDSSRYRLGVSRASSMAVSPVEPAQLADHERNAGVPPREPGQRHQVRGGGRGEPVHVDRQPAVVGGRPQHRLDGGRSPGRRGQLADAVEPERDQVLDVGGRLGQVGLAETEEPVRVGGHSGLELPPQRGVIGGAFGVRPGAEQHGPVHPGLVEQGEVVAHRVVDVAVRIDDQRCSLGSGRRRNAAAGTSVER</sequence>
<feature type="region of interest" description="Disordered" evidence="1">
    <location>
        <begin position="1"/>
        <end position="94"/>
    </location>
</feature>
<dbReference type="Proteomes" id="UP000631670">
    <property type="component" value="Unassembled WGS sequence"/>
</dbReference>
<dbReference type="RefSeq" id="WP_211299640.1">
    <property type="nucleotide sequence ID" value="NZ_JADBEG010000001.1"/>
</dbReference>
<organism evidence="2 3">
    <name type="scientific">Amycolatopsis lexingtonensis</name>
    <dbReference type="NCBI Taxonomy" id="218822"/>
    <lineage>
        <taxon>Bacteria</taxon>
        <taxon>Bacillati</taxon>
        <taxon>Actinomycetota</taxon>
        <taxon>Actinomycetes</taxon>
        <taxon>Pseudonocardiales</taxon>
        <taxon>Pseudonocardiaceae</taxon>
        <taxon>Amycolatopsis</taxon>
    </lineage>
</organism>
<reference evidence="2 3" key="1">
    <citation type="submission" date="2020-10" db="EMBL/GenBank/DDBJ databases">
        <title>Sequencing the genomes of 1000 actinobacteria strains.</title>
        <authorList>
            <person name="Klenk H.-P."/>
        </authorList>
    </citation>
    <scope>NUCLEOTIDE SEQUENCE [LARGE SCALE GENOMIC DNA]</scope>
    <source>
        <strain evidence="2 3">DSM 44653</strain>
    </source>
</reference>